<organism evidence="2 3">
    <name type="scientific">Sphagnum troendelagicum</name>
    <dbReference type="NCBI Taxonomy" id="128251"/>
    <lineage>
        <taxon>Eukaryota</taxon>
        <taxon>Viridiplantae</taxon>
        <taxon>Streptophyta</taxon>
        <taxon>Embryophyta</taxon>
        <taxon>Bryophyta</taxon>
        <taxon>Sphagnophytina</taxon>
        <taxon>Sphagnopsida</taxon>
        <taxon>Sphagnales</taxon>
        <taxon>Sphagnaceae</taxon>
        <taxon>Sphagnum</taxon>
    </lineage>
</organism>
<gene>
    <name evidence="2" type="ORF">CSSPTR1EN2_LOCUS16363</name>
</gene>
<dbReference type="Proteomes" id="UP001497512">
    <property type="component" value="Chromosome 4"/>
</dbReference>
<sequence>MSMPHWRAAGMTYVGYANACAVLVRKCMKEPFKSQTATREQVHFKLSQWLDGVPQQPIVRTSDGGGIGKK</sequence>
<dbReference type="InterPro" id="IPR036742">
    <property type="entry name" value="ATP_synth_F1_esu_sf_mt"/>
</dbReference>
<evidence type="ECO:0000256" key="1">
    <source>
        <dbReference type="ARBA" id="ARBA00009502"/>
    </source>
</evidence>
<dbReference type="Pfam" id="PF04627">
    <property type="entry name" value="ATP-synt_Eps"/>
    <property type="match status" value="1"/>
</dbReference>
<dbReference type="PANTHER" id="PTHR12448">
    <property type="entry name" value="ATP SYNTHASE EPSILON CHAIN, MITOCHONDRIAL"/>
    <property type="match status" value="1"/>
</dbReference>
<dbReference type="Gene3D" id="1.10.1620.20">
    <property type="entry name" value="ATP synthase, F1 complex, epsilon subunit superfamily, mitochondrial"/>
    <property type="match status" value="1"/>
</dbReference>
<reference evidence="2" key="1">
    <citation type="submission" date="2024-02" db="EMBL/GenBank/DDBJ databases">
        <authorList>
            <consortium name="ELIXIR-Norway"/>
            <consortium name="Elixir Norway"/>
        </authorList>
    </citation>
    <scope>NUCLEOTIDE SEQUENCE</scope>
</reference>
<dbReference type="InterPro" id="IPR006721">
    <property type="entry name" value="ATP_synth_F1_esu_mt"/>
</dbReference>
<protein>
    <recommendedName>
        <fullName evidence="4">ATP synthase subunit epsilon, mitochondrial</fullName>
    </recommendedName>
</protein>
<dbReference type="SUPFAM" id="SSF48690">
    <property type="entry name" value="Epsilon subunit of mitochondrial F1F0-ATP synthase"/>
    <property type="match status" value="1"/>
</dbReference>
<dbReference type="EMBL" id="OZ019896">
    <property type="protein sequence ID" value="CAK9222744.1"/>
    <property type="molecule type" value="Genomic_DNA"/>
</dbReference>
<evidence type="ECO:0000313" key="2">
    <source>
        <dbReference type="EMBL" id="CAK9222744.1"/>
    </source>
</evidence>
<name>A0ABP0UJI6_9BRYO</name>
<dbReference type="CDD" id="cd12153">
    <property type="entry name" value="F1-ATPase_epsilon"/>
    <property type="match status" value="1"/>
</dbReference>
<accession>A0ABP0UJI6</accession>
<evidence type="ECO:0000313" key="3">
    <source>
        <dbReference type="Proteomes" id="UP001497512"/>
    </source>
</evidence>
<proteinExistence type="inferred from homology"/>
<comment type="similarity">
    <text evidence="1">Belongs to the eukaryotic ATPase epsilon family.</text>
</comment>
<keyword evidence="3" id="KW-1185">Reference proteome</keyword>
<evidence type="ECO:0008006" key="4">
    <source>
        <dbReference type="Google" id="ProtNLM"/>
    </source>
</evidence>
<dbReference type="PANTHER" id="PTHR12448:SF0">
    <property type="entry name" value="ATP SYNTHASE SUBUNIT EPSILON, MITOCHONDRIAL"/>
    <property type="match status" value="1"/>
</dbReference>